<accession>A0ABU3BTM3</accession>
<proteinExistence type="predicted"/>
<feature type="chain" id="PRO_5046589744" evidence="1">
    <location>
        <begin position="21"/>
        <end position="150"/>
    </location>
</feature>
<feature type="domain" description="DUF2147" evidence="2">
    <location>
        <begin position="32"/>
        <end position="148"/>
    </location>
</feature>
<evidence type="ECO:0000313" key="3">
    <source>
        <dbReference type="EMBL" id="MDT0632643.1"/>
    </source>
</evidence>
<dbReference type="InterPro" id="IPR019223">
    <property type="entry name" value="DUF2147"/>
</dbReference>
<evidence type="ECO:0000259" key="2">
    <source>
        <dbReference type="Pfam" id="PF09917"/>
    </source>
</evidence>
<organism evidence="3 4">
    <name type="scientific">Rubrivirga litoralis</name>
    <dbReference type="NCBI Taxonomy" id="3075598"/>
    <lineage>
        <taxon>Bacteria</taxon>
        <taxon>Pseudomonadati</taxon>
        <taxon>Rhodothermota</taxon>
        <taxon>Rhodothermia</taxon>
        <taxon>Rhodothermales</taxon>
        <taxon>Rubricoccaceae</taxon>
        <taxon>Rubrivirga</taxon>
    </lineage>
</organism>
<gene>
    <name evidence="3" type="ORF">RM540_12855</name>
</gene>
<sequence>MLRTVLLVLAAFLVAPTVSAQSLPPGARAYLGDWTTYDGDEPQSVVRLTESSGVLRGRIVRILPTEESPQPQYLCGECIGEFEGADLRTVPLIEGMEWDGGEFSGGRITDPTNAKRYKGILKLDGRDELRVRGYVGVRALGRTQTWRRAQ</sequence>
<dbReference type="Proteomes" id="UP001267426">
    <property type="component" value="Unassembled WGS sequence"/>
</dbReference>
<dbReference type="PANTHER" id="PTHR36919:SF3">
    <property type="entry name" value="BLL5882 PROTEIN"/>
    <property type="match status" value="1"/>
</dbReference>
<dbReference type="Gene3D" id="2.40.128.520">
    <property type="match status" value="1"/>
</dbReference>
<dbReference type="EMBL" id="JAVRHT010000034">
    <property type="protein sequence ID" value="MDT0632643.1"/>
    <property type="molecule type" value="Genomic_DNA"/>
</dbReference>
<name>A0ABU3BTM3_9BACT</name>
<reference evidence="3 4" key="1">
    <citation type="submission" date="2023-09" db="EMBL/GenBank/DDBJ databases">
        <authorList>
            <person name="Rey-Velasco X."/>
        </authorList>
    </citation>
    <scope>NUCLEOTIDE SEQUENCE [LARGE SCALE GENOMIC DNA]</scope>
    <source>
        <strain evidence="3 4">F394</strain>
    </source>
</reference>
<dbReference type="Pfam" id="PF09917">
    <property type="entry name" value="DUF2147"/>
    <property type="match status" value="1"/>
</dbReference>
<evidence type="ECO:0000256" key="1">
    <source>
        <dbReference type="SAM" id="SignalP"/>
    </source>
</evidence>
<comment type="caution">
    <text evidence="3">The sequence shown here is derived from an EMBL/GenBank/DDBJ whole genome shotgun (WGS) entry which is preliminary data.</text>
</comment>
<feature type="signal peptide" evidence="1">
    <location>
        <begin position="1"/>
        <end position="20"/>
    </location>
</feature>
<keyword evidence="4" id="KW-1185">Reference proteome</keyword>
<dbReference type="RefSeq" id="WP_311664725.1">
    <property type="nucleotide sequence ID" value="NZ_JAVRHT010000034.1"/>
</dbReference>
<keyword evidence="1" id="KW-0732">Signal</keyword>
<dbReference type="PANTHER" id="PTHR36919">
    <property type="entry name" value="BLR1215 PROTEIN"/>
    <property type="match status" value="1"/>
</dbReference>
<evidence type="ECO:0000313" key="4">
    <source>
        <dbReference type="Proteomes" id="UP001267426"/>
    </source>
</evidence>
<protein>
    <submittedName>
        <fullName evidence="3">DUF2147 domain-containing protein</fullName>
    </submittedName>
</protein>